<evidence type="ECO:0000313" key="2">
    <source>
        <dbReference type="Proteomes" id="UP001168877"/>
    </source>
</evidence>
<dbReference type="GO" id="GO:0000172">
    <property type="term" value="C:ribonuclease MRP complex"/>
    <property type="evidence" value="ECO:0007669"/>
    <property type="project" value="InterPro"/>
</dbReference>
<dbReference type="PANTHER" id="PTHR22731">
    <property type="entry name" value="RIBONUCLEASES P/MRP PROTEIN SUBUNIT POP1"/>
    <property type="match status" value="1"/>
</dbReference>
<comment type="caution">
    <text evidence="1">The sequence shown here is derived from an EMBL/GenBank/DDBJ whole genome shotgun (WGS) entry which is preliminary data.</text>
</comment>
<protein>
    <submittedName>
        <fullName evidence="1">Uncharacterized protein</fullName>
    </submittedName>
</protein>
<accession>A0AA39SF88</accession>
<proteinExistence type="predicted"/>
<organism evidence="1 2">
    <name type="scientific">Acer saccharum</name>
    <name type="common">Sugar maple</name>
    <dbReference type="NCBI Taxonomy" id="4024"/>
    <lineage>
        <taxon>Eukaryota</taxon>
        <taxon>Viridiplantae</taxon>
        <taxon>Streptophyta</taxon>
        <taxon>Embryophyta</taxon>
        <taxon>Tracheophyta</taxon>
        <taxon>Spermatophyta</taxon>
        <taxon>Magnoliopsida</taxon>
        <taxon>eudicotyledons</taxon>
        <taxon>Gunneridae</taxon>
        <taxon>Pentapetalae</taxon>
        <taxon>rosids</taxon>
        <taxon>malvids</taxon>
        <taxon>Sapindales</taxon>
        <taxon>Sapindaceae</taxon>
        <taxon>Hippocastanoideae</taxon>
        <taxon>Acereae</taxon>
        <taxon>Acer</taxon>
    </lineage>
</organism>
<dbReference type="GO" id="GO:0005655">
    <property type="term" value="C:nucleolar ribonuclease P complex"/>
    <property type="evidence" value="ECO:0007669"/>
    <property type="project" value="InterPro"/>
</dbReference>
<reference evidence="1" key="2">
    <citation type="submission" date="2023-06" db="EMBL/GenBank/DDBJ databases">
        <authorList>
            <person name="Swenson N.G."/>
            <person name="Wegrzyn J.L."/>
            <person name="Mcevoy S.L."/>
        </authorList>
    </citation>
    <scope>NUCLEOTIDE SEQUENCE</scope>
    <source>
        <strain evidence="1">NS2018</strain>
        <tissue evidence="1">Leaf</tissue>
    </source>
</reference>
<dbReference type="AlphaFoldDB" id="A0AA39SF88"/>
<reference evidence="1" key="1">
    <citation type="journal article" date="2022" name="Plant J.">
        <title>Strategies of tolerance reflected in two North American maple genomes.</title>
        <authorList>
            <person name="McEvoy S.L."/>
            <person name="Sezen U.U."/>
            <person name="Trouern-Trend A."/>
            <person name="McMahon S.M."/>
            <person name="Schaberg P.G."/>
            <person name="Yang J."/>
            <person name="Wegrzyn J.L."/>
            <person name="Swenson N.G."/>
        </authorList>
    </citation>
    <scope>NUCLEOTIDE SEQUENCE</scope>
    <source>
        <strain evidence="1">NS2018</strain>
    </source>
</reference>
<dbReference type="PANTHER" id="PTHR22731:SF3">
    <property type="entry name" value="RIBONUCLEASES P_MRP PROTEIN SUBUNIT POP1"/>
    <property type="match status" value="1"/>
</dbReference>
<dbReference type="GO" id="GO:0001682">
    <property type="term" value="P:tRNA 5'-leader removal"/>
    <property type="evidence" value="ECO:0007669"/>
    <property type="project" value="InterPro"/>
</dbReference>
<sequence length="247" mass="27724">MVLVPFPSSLFEDISHSVLSGVIYGSAMLHHVGAPLSQPIAPMTYMWKPYPNHDREGDGNFLNAVECNDPHVCHLPFRQLWLWMHASAFDEGYNALKLACQKQMNETSTSTNCFSLEGKLSKLEVIGSKAFQLLQKTLHPVTDISNDPLQLKKCSALEADGESEKNKIFVLEDEENVSSAILSFIVKDPRLLSNERTADFPESTSSIIHLYPTMYEKMKLLNSLCHGQNLKEVPFLMTEVCGMLTME</sequence>
<gene>
    <name evidence="1" type="ORF">LWI29_027159</name>
</gene>
<keyword evidence="2" id="KW-1185">Reference proteome</keyword>
<dbReference type="InterPro" id="IPR039182">
    <property type="entry name" value="Pop1"/>
</dbReference>
<evidence type="ECO:0000313" key="1">
    <source>
        <dbReference type="EMBL" id="KAK0587699.1"/>
    </source>
</evidence>
<dbReference type="EMBL" id="JAUESC010000382">
    <property type="protein sequence ID" value="KAK0587699.1"/>
    <property type="molecule type" value="Genomic_DNA"/>
</dbReference>
<name>A0AA39SF88_ACESA</name>
<dbReference type="Proteomes" id="UP001168877">
    <property type="component" value="Unassembled WGS sequence"/>
</dbReference>